<dbReference type="Gene3D" id="3.30.565.10">
    <property type="entry name" value="Histidine kinase-like ATPase, C-terminal domain"/>
    <property type="match status" value="1"/>
</dbReference>
<dbReference type="InterPro" id="IPR003594">
    <property type="entry name" value="HATPase_dom"/>
</dbReference>
<protein>
    <recommendedName>
        <fullName evidence="2">histidine kinase</fullName>
        <ecNumber evidence="2">2.7.13.3</ecNumber>
    </recommendedName>
</protein>
<dbReference type="SMART" id="SM00387">
    <property type="entry name" value="HATPase_c"/>
    <property type="match status" value="1"/>
</dbReference>
<dbReference type="AlphaFoldDB" id="A0A9D1XQ32"/>
<dbReference type="Pfam" id="PF02518">
    <property type="entry name" value="HATPase_c"/>
    <property type="match status" value="1"/>
</dbReference>
<reference evidence="5" key="2">
    <citation type="submission" date="2021-04" db="EMBL/GenBank/DDBJ databases">
        <authorList>
            <person name="Gilroy R."/>
        </authorList>
    </citation>
    <scope>NUCLEOTIDE SEQUENCE</scope>
    <source>
        <strain evidence="5">ChiHecec2B26-12326</strain>
    </source>
</reference>
<dbReference type="CDD" id="cd00082">
    <property type="entry name" value="HisKA"/>
    <property type="match status" value="1"/>
</dbReference>
<gene>
    <name evidence="5" type="ORF">H9848_01150</name>
</gene>
<evidence type="ECO:0000313" key="6">
    <source>
        <dbReference type="Proteomes" id="UP000823847"/>
    </source>
</evidence>
<dbReference type="InterPro" id="IPR036890">
    <property type="entry name" value="HATPase_C_sf"/>
</dbReference>
<dbReference type="SMART" id="SM00388">
    <property type="entry name" value="HisKA"/>
    <property type="match status" value="1"/>
</dbReference>
<dbReference type="InterPro" id="IPR003661">
    <property type="entry name" value="HisK_dim/P_dom"/>
</dbReference>
<dbReference type="SUPFAM" id="SSF55874">
    <property type="entry name" value="ATPase domain of HSP90 chaperone/DNA topoisomerase II/histidine kinase"/>
    <property type="match status" value="1"/>
</dbReference>
<dbReference type="SUPFAM" id="SSF47384">
    <property type="entry name" value="Homodimeric domain of signal transducing histidine kinase"/>
    <property type="match status" value="1"/>
</dbReference>
<dbReference type="Gene3D" id="1.10.287.130">
    <property type="match status" value="1"/>
</dbReference>
<dbReference type="InterPro" id="IPR005467">
    <property type="entry name" value="His_kinase_dom"/>
</dbReference>
<reference evidence="5" key="1">
    <citation type="journal article" date="2021" name="PeerJ">
        <title>Extensive microbial diversity within the chicken gut microbiome revealed by metagenomics and culture.</title>
        <authorList>
            <person name="Gilroy R."/>
            <person name="Ravi A."/>
            <person name="Getino M."/>
            <person name="Pursley I."/>
            <person name="Horton D.L."/>
            <person name="Alikhan N.F."/>
            <person name="Baker D."/>
            <person name="Gharbi K."/>
            <person name="Hall N."/>
            <person name="Watson M."/>
            <person name="Adriaenssens E.M."/>
            <person name="Foster-Nyarko E."/>
            <person name="Jarju S."/>
            <person name="Secka A."/>
            <person name="Antonio M."/>
            <person name="Oren A."/>
            <person name="Chaudhuri R.R."/>
            <person name="La Ragione R."/>
            <person name="Hildebrand F."/>
            <person name="Pallen M.J."/>
        </authorList>
    </citation>
    <scope>NUCLEOTIDE SEQUENCE</scope>
    <source>
        <strain evidence="5">ChiHecec2B26-12326</strain>
    </source>
</reference>
<dbReference type="InterPro" id="IPR036097">
    <property type="entry name" value="HisK_dim/P_sf"/>
</dbReference>
<dbReference type="PROSITE" id="PS50109">
    <property type="entry name" value="HIS_KIN"/>
    <property type="match status" value="1"/>
</dbReference>
<organism evidence="5 6">
    <name type="scientific">Candidatus Parabacteroides intestinigallinarum</name>
    <dbReference type="NCBI Taxonomy" id="2838722"/>
    <lineage>
        <taxon>Bacteria</taxon>
        <taxon>Pseudomonadati</taxon>
        <taxon>Bacteroidota</taxon>
        <taxon>Bacteroidia</taxon>
        <taxon>Bacteroidales</taxon>
        <taxon>Tannerellaceae</taxon>
        <taxon>Parabacteroides</taxon>
    </lineage>
</organism>
<dbReference type="EC" id="2.7.13.3" evidence="2"/>
<evidence type="ECO:0000256" key="3">
    <source>
        <dbReference type="ARBA" id="ARBA00022553"/>
    </source>
</evidence>
<comment type="caution">
    <text evidence="5">The sequence shown here is derived from an EMBL/GenBank/DDBJ whole genome shotgun (WGS) entry which is preliminary data.</text>
</comment>
<proteinExistence type="predicted"/>
<accession>A0A9D1XQ32</accession>
<keyword evidence="5" id="KW-0418">Kinase</keyword>
<keyword evidence="5" id="KW-0808">Transferase</keyword>
<dbReference type="GO" id="GO:0000155">
    <property type="term" value="F:phosphorelay sensor kinase activity"/>
    <property type="evidence" value="ECO:0007669"/>
    <property type="project" value="InterPro"/>
</dbReference>
<dbReference type="InterPro" id="IPR004358">
    <property type="entry name" value="Sig_transdc_His_kin-like_C"/>
</dbReference>
<evidence type="ECO:0000259" key="4">
    <source>
        <dbReference type="PROSITE" id="PS50109"/>
    </source>
</evidence>
<name>A0A9D1XQ32_9BACT</name>
<sequence length="281" mass="31773">MNDIKALEQQVQDLRAQIQKSEKLSSLGILSAGIAHEIQNPLNFVINFSQMSNDMVDDLTDILDEKGIDLEDEANDELKETIATLRSYLAKIAEHGHRATDIIQGILLYSRGRSDEFMPTSIPKLLKEYVWLSFHAMRANLADFNVSIQEDYDPTLPEVKVIPQDISRAIINLMNNACYAVWKKQHDTATGSAYIPTVCVKAYQQEQTLYICIEDNGIGMSDQVKRKLFDAFFTTKPVGEGTGLGLSITRDIIEVKHHGQIKFESEENKYTRFTISIPMNL</sequence>
<dbReference type="Proteomes" id="UP000823847">
    <property type="component" value="Unassembled WGS sequence"/>
</dbReference>
<feature type="domain" description="Histidine kinase" evidence="4">
    <location>
        <begin position="33"/>
        <end position="281"/>
    </location>
</feature>
<dbReference type="PANTHER" id="PTHR43065">
    <property type="entry name" value="SENSOR HISTIDINE KINASE"/>
    <property type="match status" value="1"/>
</dbReference>
<comment type="catalytic activity">
    <reaction evidence="1">
        <text>ATP + protein L-histidine = ADP + protein N-phospho-L-histidine.</text>
        <dbReference type="EC" id="2.7.13.3"/>
    </reaction>
</comment>
<dbReference type="PRINTS" id="PR00344">
    <property type="entry name" value="BCTRLSENSOR"/>
</dbReference>
<evidence type="ECO:0000256" key="2">
    <source>
        <dbReference type="ARBA" id="ARBA00012438"/>
    </source>
</evidence>
<dbReference type="Pfam" id="PF00512">
    <property type="entry name" value="HisKA"/>
    <property type="match status" value="1"/>
</dbReference>
<keyword evidence="3" id="KW-0597">Phosphoprotein</keyword>
<evidence type="ECO:0000313" key="5">
    <source>
        <dbReference type="EMBL" id="HIX85205.1"/>
    </source>
</evidence>
<dbReference type="EMBL" id="DXEN01000008">
    <property type="protein sequence ID" value="HIX85205.1"/>
    <property type="molecule type" value="Genomic_DNA"/>
</dbReference>
<evidence type="ECO:0000256" key="1">
    <source>
        <dbReference type="ARBA" id="ARBA00000085"/>
    </source>
</evidence>
<dbReference type="PANTHER" id="PTHR43065:SF42">
    <property type="entry name" value="TWO-COMPONENT SENSOR PPRA"/>
    <property type="match status" value="1"/>
</dbReference>